<dbReference type="AlphaFoldDB" id="A0A517VRA8"/>
<reference evidence="1 2" key="1">
    <citation type="submission" date="2019-03" db="EMBL/GenBank/DDBJ databases">
        <title>Deep-cultivation of Planctomycetes and their phenomic and genomic characterization uncovers novel biology.</title>
        <authorList>
            <person name="Wiegand S."/>
            <person name="Jogler M."/>
            <person name="Boedeker C."/>
            <person name="Pinto D."/>
            <person name="Vollmers J."/>
            <person name="Rivas-Marin E."/>
            <person name="Kohn T."/>
            <person name="Peeters S.H."/>
            <person name="Heuer A."/>
            <person name="Rast P."/>
            <person name="Oberbeckmann S."/>
            <person name="Bunk B."/>
            <person name="Jeske O."/>
            <person name="Meyerdierks A."/>
            <person name="Storesund J.E."/>
            <person name="Kallscheuer N."/>
            <person name="Luecker S."/>
            <person name="Lage O.M."/>
            <person name="Pohl T."/>
            <person name="Merkel B.J."/>
            <person name="Hornburger P."/>
            <person name="Mueller R.-W."/>
            <person name="Bruemmer F."/>
            <person name="Labrenz M."/>
            <person name="Spormann A.M."/>
            <person name="Op den Camp H."/>
            <person name="Overmann J."/>
            <person name="Amann R."/>
            <person name="Jetten M.S.M."/>
            <person name="Mascher T."/>
            <person name="Medema M.H."/>
            <person name="Devos D.P."/>
            <person name="Kaster A.-K."/>
            <person name="Ovreas L."/>
            <person name="Rohde M."/>
            <person name="Galperin M.Y."/>
            <person name="Jogler C."/>
        </authorList>
    </citation>
    <scope>NUCLEOTIDE SEQUENCE [LARGE SCALE GENOMIC DNA]</scope>
    <source>
        <strain evidence="1 2">V144</strain>
    </source>
</reference>
<gene>
    <name evidence="1" type="ORF">V144x_10010</name>
</gene>
<dbReference type="Proteomes" id="UP000318704">
    <property type="component" value="Chromosome"/>
</dbReference>
<protein>
    <recommendedName>
        <fullName evidence="3">Phage P2 GpU</fullName>
    </recommendedName>
</protein>
<accession>A0A517VRA8</accession>
<dbReference type="KEGG" id="gaw:V144x_10010"/>
<evidence type="ECO:0000313" key="1">
    <source>
        <dbReference type="EMBL" id="QDT95556.1"/>
    </source>
</evidence>
<proteinExistence type="predicted"/>
<organism evidence="1 2">
    <name type="scientific">Gimesia aquarii</name>
    <dbReference type="NCBI Taxonomy" id="2527964"/>
    <lineage>
        <taxon>Bacteria</taxon>
        <taxon>Pseudomonadati</taxon>
        <taxon>Planctomycetota</taxon>
        <taxon>Planctomycetia</taxon>
        <taxon>Planctomycetales</taxon>
        <taxon>Planctomycetaceae</taxon>
        <taxon>Gimesia</taxon>
    </lineage>
</organism>
<evidence type="ECO:0000313" key="2">
    <source>
        <dbReference type="Proteomes" id="UP000318704"/>
    </source>
</evidence>
<dbReference type="EMBL" id="CP037920">
    <property type="protein sequence ID" value="QDT95556.1"/>
    <property type="molecule type" value="Genomic_DNA"/>
</dbReference>
<dbReference type="RefSeq" id="WP_144982199.1">
    <property type="nucleotide sequence ID" value="NZ_CP037920.1"/>
</dbReference>
<name>A0A517VRA8_9PLAN</name>
<sequence length="127" mass="14341">MSAPIVHAGFQFPGIHQELIFGSPEANFQINEVFGLDGITLLDGGVGARQINVQMWLYDSYSTTGQLNTKLRAIKDHILNKGDLIDSQGTFFDDVVFLNFDHIQGPLYDSDIGWWKRIRLNFLELTP</sequence>
<evidence type="ECO:0008006" key="3">
    <source>
        <dbReference type="Google" id="ProtNLM"/>
    </source>
</evidence>